<name>A0A0J7JUT4_LASNI</name>
<sequence>MKEIFRTDMDKLKEDICKLSTRINQLEDLLSSSNQADTIVPSEEEIIAELEERERRSKNLIFFKLDEPEEGSQGDGDLIKNILSIIQPEKRFQQVKTMRLGGKRQGYVRP</sequence>
<dbReference type="Proteomes" id="UP000036403">
    <property type="component" value="Unassembled WGS sequence"/>
</dbReference>
<gene>
    <name evidence="1" type="ORF">RF55_24934</name>
</gene>
<reference evidence="1 2" key="1">
    <citation type="submission" date="2015-04" db="EMBL/GenBank/DDBJ databases">
        <title>Lasius niger genome sequencing.</title>
        <authorList>
            <person name="Konorov E.A."/>
            <person name="Nikitin M.A."/>
            <person name="Kirill M.V."/>
            <person name="Chang P."/>
        </authorList>
    </citation>
    <scope>NUCLEOTIDE SEQUENCE [LARGE SCALE GENOMIC DNA]</scope>
    <source>
        <tissue evidence="1">Whole</tissue>
    </source>
</reference>
<dbReference type="PaxDb" id="67767-A0A0J7JUT4"/>
<organism evidence="1 2">
    <name type="scientific">Lasius niger</name>
    <name type="common">Black garden ant</name>
    <dbReference type="NCBI Taxonomy" id="67767"/>
    <lineage>
        <taxon>Eukaryota</taxon>
        <taxon>Metazoa</taxon>
        <taxon>Ecdysozoa</taxon>
        <taxon>Arthropoda</taxon>
        <taxon>Hexapoda</taxon>
        <taxon>Insecta</taxon>
        <taxon>Pterygota</taxon>
        <taxon>Neoptera</taxon>
        <taxon>Endopterygota</taxon>
        <taxon>Hymenoptera</taxon>
        <taxon>Apocrita</taxon>
        <taxon>Aculeata</taxon>
        <taxon>Formicoidea</taxon>
        <taxon>Formicidae</taxon>
        <taxon>Formicinae</taxon>
        <taxon>Lasius</taxon>
        <taxon>Lasius</taxon>
    </lineage>
</organism>
<feature type="non-terminal residue" evidence="1">
    <location>
        <position position="110"/>
    </location>
</feature>
<accession>A0A0J7JUT4</accession>
<dbReference type="EMBL" id="LBMM01030778">
    <property type="protein sequence ID" value="KMQ81864.1"/>
    <property type="molecule type" value="Genomic_DNA"/>
</dbReference>
<dbReference type="AlphaFoldDB" id="A0A0J7JUT4"/>
<keyword evidence="2" id="KW-1185">Reference proteome</keyword>
<comment type="caution">
    <text evidence="1">The sequence shown here is derived from an EMBL/GenBank/DDBJ whole genome shotgun (WGS) entry which is preliminary data.</text>
</comment>
<proteinExistence type="predicted"/>
<protein>
    <submittedName>
        <fullName evidence="1">Uncharacterized protein</fullName>
    </submittedName>
</protein>
<evidence type="ECO:0000313" key="2">
    <source>
        <dbReference type="Proteomes" id="UP000036403"/>
    </source>
</evidence>
<evidence type="ECO:0000313" key="1">
    <source>
        <dbReference type="EMBL" id="KMQ81864.1"/>
    </source>
</evidence>